<dbReference type="InterPro" id="IPR036390">
    <property type="entry name" value="WH_DNA-bd_sf"/>
</dbReference>
<dbReference type="PANTHER" id="PTHR43537:SF5">
    <property type="entry name" value="UXU OPERON TRANSCRIPTIONAL REGULATOR"/>
    <property type="match status" value="1"/>
</dbReference>
<dbReference type="InterPro" id="IPR036388">
    <property type="entry name" value="WH-like_DNA-bd_sf"/>
</dbReference>
<dbReference type="Proteomes" id="UP000244924">
    <property type="component" value="Unassembled WGS sequence"/>
</dbReference>
<reference evidence="5 6" key="1">
    <citation type="submission" date="2018-03" db="EMBL/GenBank/DDBJ databases">
        <authorList>
            <person name="Keele B.F."/>
        </authorList>
    </citation>
    <scope>NUCLEOTIDE SEQUENCE [LARGE SCALE GENOMIC DNA]</scope>
    <source>
        <strain evidence="5 6">CECT 8626</strain>
    </source>
</reference>
<dbReference type="SMART" id="SM00895">
    <property type="entry name" value="FCD"/>
    <property type="match status" value="1"/>
</dbReference>
<dbReference type="InterPro" id="IPR008920">
    <property type="entry name" value="TF_FadR/GntR_C"/>
</dbReference>
<feature type="domain" description="HTH gntR-type" evidence="4">
    <location>
        <begin position="11"/>
        <end position="79"/>
    </location>
</feature>
<keyword evidence="6" id="KW-1185">Reference proteome</keyword>
<dbReference type="InterPro" id="IPR011711">
    <property type="entry name" value="GntR_C"/>
</dbReference>
<dbReference type="OrthoDB" id="9028214at2"/>
<evidence type="ECO:0000256" key="2">
    <source>
        <dbReference type="ARBA" id="ARBA00023125"/>
    </source>
</evidence>
<dbReference type="SUPFAM" id="SSF46785">
    <property type="entry name" value="Winged helix' DNA-binding domain"/>
    <property type="match status" value="1"/>
</dbReference>
<name>A0A2R8B3L2_9RHOB</name>
<proteinExistence type="predicted"/>
<dbReference type="CDD" id="cd07377">
    <property type="entry name" value="WHTH_GntR"/>
    <property type="match status" value="1"/>
</dbReference>
<dbReference type="PROSITE" id="PS50949">
    <property type="entry name" value="HTH_GNTR"/>
    <property type="match status" value="1"/>
</dbReference>
<dbReference type="SUPFAM" id="SSF48008">
    <property type="entry name" value="GntR ligand-binding domain-like"/>
    <property type="match status" value="1"/>
</dbReference>
<dbReference type="GO" id="GO:0003700">
    <property type="term" value="F:DNA-binding transcription factor activity"/>
    <property type="evidence" value="ECO:0007669"/>
    <property type="project" value="InterPro"/>
</dbReference>
<dbReference type="AlphaFoldDB" id="A0A2R8B3L2"/>
<dbReference type="PANTHER" id="PTHR43537">
    <property type="entry name" value="TRANSCRIPTIONAL REGULATOR, GNTR FAMILY"/>
    <property type="match status" value="1"/>
</dbReference>
<accession>A0A2R8B3L2</accession>
<dbReference type="Pfam" id="PF07729">
    <property type="entry name" value="FCD"/>
    <property type="match status" value="1"/>
</dbReference>
<dbReference type="PRINTS" id="PR00035">
    <property type="entry name" value="HTHGNTR"/>
</dbReference>
<keyword evidence="2" id="KW-0238">DNA-binding</keyword>
<protein>
    <submittedName>
        <fullName evidence="5">HTH-type transcriptional regulator LutR</fullName>
    </submittedName>
</protein>
<dbReference type="EMBL" id="OMOQ01000001">
    <property type="protein sequence ID" value="SPH17206.1"/>
    <property type="molecule type" value="Genomic_DNA"/>
</dbReference>
<evidence type="ECO:0000259" key="4">
    <source>
        <dbReference type="PROSITE" id="PS50949"/>
    </source>
</evidence>
<dbReference type="Gene3D" id="1.10.10.10">
    <property type="entry name" value="Winged helix-like DNA-binding domain superfamily/Winged helix DNA-binding domain"/>
    <property type="match status" value="1"/>
</dbReference>
<keyword evidence="1" id="KW-0805">Transcription regulation</keyword>
<dbReference type="Gene3D" id="1.20.120.530">
    <property type="entry name" value="GntR ligand-binding domain-like"/>
    <property type="match status" value="1"/>
</dbReference>
<evidence type="ECO:0000313" key="5">
    <source>
        <dbReference type="EMBL" id="SPH17206.1"/>
    </source>
</evidence>
<evidence type="ECO:0000256" key="1">
    <source>
        <dbReference type="ARBA" id="ARBA00023015"/>
    </source>
</evidence>
<gene>
    <name evidence="5" type="primary">lutR_3</name>
    <name evidence="5" type="ORF">DEA8626_00722</name>
</gene>
<dbReference type="SMART" id="SM00345">
    <property type="entry name" value="HTH_GNTR"/>
    <property type="match status" value="1"/>
</dbReference>
<dbReference type="Pfam" id="PF00392">
    <property type="entry name" value="GntR"/>
    <property type="match status" value="1"/>
</dbReference>
<sequence length="238" mass="26518">MMSVPESIRPRKLSDEVQERLLRLICEERLTPGDALPSERELMARYEIGRPAIREAMQSLQHMGVIEIRHGGRPRVAAPSLDALVEQMGTAMRHLLTHSQSSLGHLKEARVSLEAELARIAAAKRTDEDIADLTALLAKQKSARADGEAFLEIDGRFHRRIAAMSGNPIFETVAHGIFTWMRAFHVEQVRKRGLEALTLAEHRTILDAIAAGNGEAAARSMRDHLDRANALYHQENAT</sequence>
<dbReference type="InterPro" id="IPR000524">
    <property type="entry name" value="Tscrpt_reg_HTH_GntR"/>
</dbReference>
<dbReference type="NCBIfam" id="NF003011">
    <property type="entry name" value="PRK03837.1"/>
    <property type="match status" value="1"/>
</dbReference>
<evidence type="ECO:0000256" key="3">
    <source>
        <dbReference type="ARBA" id="ARBA00023163"/>
    </source>
</evidence>
<organism evidence="5 6">
    <name type="scientific">Albidovulum aquaemixtae</name>
    <dbReference type="NCBI Taxonomy" id="1542388"/>
    <lineage>
        <taxon>Bacteria</taxon>
        <taxon>Pseudomonadati</taxon>
        <taxon>Pseudomonadota</taxon>
        <taxon>Alphaproteobacteria</taxon>
        <taxon>Rhodobacterales</taxon>
        <taxon>Paracoccaceae</taxon>
        <taxon>Albidovulum</taxon>
    </lineage>
</organism>
<dbReference type="GO" id="GO:0003677">
    <property type="term" value="F:DNA binding"/>
    <property type="evidence" value="ECO:0007669"/>
    <property type="project" value="UniProtKB-KW"/>
</dbReference>
<keyword evidence="3" id="KW-0804">Transcription</keyword>
<evidence type="ECO:0000313" key="6">
    <source>
        <dbReference type="Proteomes" id="UP000244924"/>
    </source>
</evidence>